<keyword evidence="13" id="KW-1185">Reference proteome</keyword>
<evidence type="ECO:0000256" key="6">
    <source>
        <dbReference type="ARBA" id="ARBA00023125"/>
    </source>
</evidence>
<keyword evidence="5 9" id="KW-0805">Transcription regulation</keyword>
<evidence type="ECO:0000256" key="10">
    <source>
        <dbReference type="PROSITE-ProRule" id="PRU00169"/>
    </source>
</evidence>
<evidence type="ECO:0000313" key="12">
    <source>
        <dbReference type="EMBL" id="MDI6098912.1"/>
    </source>
</evidence>
<keyword evidence="4 9" id="KW-0902">Two-component regulatory system</keyword>
<keyword evidence="8 9" id="KW-0804">Transcription</keyword>
<evidence type="ECO:0000256" key="1">
    <source>
        <dbReference type="ARBA" id="ARBA00004496"/>
    </source>
</evidence>
<gene>
    <name evidence="12" type="ORF">QLQ12_09900</name>
</gene>
<evidence type="ECO:0000256" key="9">
    <source>
        <dbReference type="PIRNR" id="PIRNR006171"/>
    </source>
</evidence>
<keyword evidence="2 9" id="KW-0963">Cytoplasm</keyword>
<sequence>MTRVLVVDDDFMVARIHQGFVQKVPGFTVVGAAHTGAAALQAVEELRPDLVLLDIYLPDISGLEVLRRLRHESSDVDVIAITAAQDTETVRVALRGGVMHYIIKPFTFDTLRDRLERYTEAVARLGETPTAVQADVDRFFGTSRGAARDGARGGSRDGEANLPKGLAGQTADLIIAVLRDSATDLSAAECAERAGLSRVSTRRYLEHLVRLGKAQVRLRYGGAGRPEHRYMWRG</sequence>
<dbReference type="InterPro" id="IPR011006">
    <property type="entry name" value="CheY-like_superfamily"/>
</dbReference>
<dbReference type="PANTHER" id="PTHR45526:SF1">
    <property type="entry name" value="TRANSCRIPTIONAL REGULATORY PROTEIN DCUR-RELATED"/>
    <property type="match status" value="1"/>
</dbReference>
<dbReference type="PANTHER" id="PTHR45526">
    <property type="entry name" value="TRANSCRIPTIONAL REGULATORY PROTEIN DPIA"/>
    <property type="match status" value="1"/>
</dbReference>
<protein>
    <recommendedName>
        <fullName evidence="9">Transcriptional regulatory protein</fullName>
    </recommendedName>
</protein>
<evidence type="ECO:0000256" key="2">
    <source>
        <dbReference type="ARBA" id="ARBA00022490"/>
    </source>
</evidence>
<dbReference type="Proteomes" id="UP001241758">
    <property type="component" value="Unassembled WGS sequence"/>
</dbReference>
<evidence type="ECO:0000256" key="5">
    <source>
        <dbReference type="ARBA" id="ARBA00023015"/>
    </source>
</evidence>
<dbReference type="PIRSF" id="PIRSF006171">
    <property type="entry name" value="RR_citrat_malat"/>
    <property type="match status" value="1"/>
</dbReference>
<evidence type="ECO:0000259" key="11">
    <source>
        <dbReference type="PROSITE" id="PS50110"/>
    </source>
</evidence>
<name>A0ABT6WGQ1_9ACTN</name>
<dbReference type="RefSeq" id="WP_282758817.1">
    <property type="nucleotide sequence ID" value="NZ_JASCTH010000005.1"/>
</dbReference>
<proteinExistence type="predicted"/>
<dbReference type="PROSITE" id="PS50110">
    <property type="entry name" value="RESPONSE_REGULATORY"/>
    <property type="match status" value="1"/>
</dbReference>
<feature type="domain" description="Response regulatory" evidence="11">
    <location>
        <begin position="3"/>
        <end position="119"/>
    </location>
</feature>
<organism evidence="12 13">
    <name type="scientific">Actinoplanes sandaracinus</name>
    <dbReference type="NCBI Taxonomy" id="3045177"/>
    <lineage>
        <taxon>Bacteria</taxon>
        <taxon>Bacillati</taxon>
        <taxon>Actinomycetota</taxon>
        <taxon>Actinomycetes</taxon>
        <taxon>Micromonosporales</taxon>
        <taxon>Micromonosporaceae</taxon>
        <taxon>Actinoplanes</taxon>
    </lineage>
</organism>
<dbReference type="InterPro" id="IPR024187">
    <property type="entry name" value="Sig_transdc_resp-reg_cit/mal"/>
</dbReference>
<keyword evidence="3 10" id="KW-0597">Phosphoprotein</keyword>
<dbReference type="CDD" id="cd19925">
    <property type="entry name" value="REC_citrate_TCS"/>
    <property type="match status" value="1"/>
</dbReference>
<dbReference type="InterPro" id="IPR005471">
    <property type="entry name" value="Tscrpt_reg_IclR_N"/>
</dbReference>
<comment type="subcellular location">
    <subcellularLocation>
        <location evidence="1 9">Cytoplasm</location>
    </subcellularLocation>
</comment>
<evidence type="ECO:0000256" key="7">
    <source>
        <dbReference type="ARBA" id="ARBA00023159"/>
    </source>
</evidence>
<feature type="modified residue" description="4-aspartylphosphate" evidence="10">
    <location>
        <position position="54"/>
    </location>
</feature>
<accession>A0ABT6WGQ1</accession>
<dbReference type="InterPro" id="IPR001789">
    <property type="entry name" value="Sig_transdc_resp-reg_receiver"/>
</dbReference>
<reference evidence="12 13" key="1">
    <citation type="submission" date="2023-05" db="EMBL/GenBank/DDBJ databases">
        <title>Actinoplanes sp. NEAU-A12 genome sequencing.</title>
        <authorList>
            <person name="Wang Z.-S."/>
        </authorList>
    </citation>
    <scope>NUCLEOTIDE SEQUENCE [LARGE SCALE GENOMIC DNA]</scope>
    <source>
        <strain evidence="12 13">NEAU-A12</strain>
    </source>
</reference>
<keyword evidence="6 9" id="KW-0238">DNA-binding</keyword>
<dbReference type="SMART" id="SM00448">
    <property type="entry name" value="REC"/>
    <property type="match status" value="1"/>
</dbReference>
<dbReference type="Pfam" id="PF09339">
    <property type="entry name" value="HTH_IclR"/>
    <property type="match status" value="1"/>
</dbReference>
<dbReference type="Gene3D" id="3.40.50.2300">
    <property type="match status" value="1"/>
</dbReference>
<dbReference type="SUPFAM" id="SSF52172">
    <property type="entry name" value="CheY-like"/>
    <property type="match status" value="1"/>
</dbReference>
<dbReference type="EMBL" id="JASCTH010000005">
    <property type="protein sequence ID" value="MDI6098912.1"/>
    <property type="molecule type" value="Genomic_DNA"/>
</dbReference>
<evidence type="ECO:0000256" key="4">
    <source>
        <dbReference type="ARBA" id="ARBA00023012"/>
    </source>
</evidence>
<evidence type="ECO:0000256" key="3">
    <source>
        <dbReference type="ARBA" id="ARBA00022553"/>
    </source>
</evidence>
<comment type="caution">
    <text evidence="12">The sequence shown here is derived from an EMBL/GenBank/DDBJ whole genome shotgun (WGS) entry which is preliminary data.</text>
</comment>
<evidence type="ECO:0000313" key="13">
    <source>
        <dbReference type="Proteomes" id="UP001241758"/>
    </source>
</evidence>
<evidence type="ECO:0000256" key="8">
    <source>
        <dbReference type="ARBA" id="ARBA00023163"/>
    </source>
</evidence>
<dbReference type="Pfam" id="PF00072">
    <property type="entry name" value="Response_reg"/>
    <property type="match status" value="1"/>
</dbReference>
<keyword evidence="7 9" id="KW-0010">Activator</keyword>
<dbReference type="InterPro" id="IPR051271">
    <property type="entry name" value="2C-system_Tx_regulators"/>
</dbReference>